<dbReference type="AlphaFoldDB" id="D5G636"/>
<feature type="chain" id="PRO_5003071995" evidence="1">
    <location>
        <begin position="23"/>
        <end position="262"/>
    </location>
</feature>
<accession>D5G636</accession>
<dbReference type="RefSeq" id="XP_002835822.1">
    <property type="nucleotide sequence ID" value="XM_002835776.1"/>
</dbReference>
<keyword evidence="1" id="KW-0732">Signal</keyword>
<name>D5G636_TUBMM</name>
<organism evidence="2 3">
    <name type="scientific">Tuber melanosporum (strain Mel28)</name>
    <name type="common">Perigord black truffle</name>
    <dbReference type="NCBI Taxonomy" id="656061"/>
    <lineage>
        <taxon>Eukaryota</taxon>
        <taxon>Fungi</taxon>
        <taxon>Dikarya</taxon>
        <taxon>Ascomycota</taxon>
        <taxon>Pezizomycotina</taxon>
        <taxon>Pezizomycetes</taxon>
        <taxon>Pezizales</taxon>
        <taxon>Tuberaceae</taxon>
        <taxon>Tuber</taxon>
    </lineage>
</organism>
<gene>
    <name evidence="2" type="ORF">GSTUM_00001752001</name>
</gene>
<feature type="signal peptide" evidence="1">
    <location>
        <begin position="1"/>
        <end position="22"/>
    </location>
</feature>
<keyword evidence="3" id="KW-1185">Reference proteome</keyword>
<proteinExistence type="predicted"/>
<evidence type="ECO:0000313" key="2">
    <source>
        <dbReference type="EMBL" id="CAZ79979.1"/>
    </source>
</evidence>
<reference evidence="2 3" key="1">
    <citation type="journal article" date="2010" name="Nature">
        <title>Perigord black truffle genome uncovers evolutionary origins and mechanisms of symbiosis.</title>
        <authorList>
            <person name="Martin F."/>
            <person name="Kohler A."/>
            <person name="Murat C."/>
            <person name="Balestrini R."/>
            <person name="Coutinho P.M."/>
            <person name="Jaillon O."/>
            <person name="Montanini B."/>
            <person name="Morin E."/>
            <person name="Noel B."/>
            <person name="Percudani R."/>
            <person name="Porcel B."/>
            <person name="Rubini A."/>
            <person name="Amicucci A."/>
            <person name="Amselem J."/>
            <person name="Anthouard V."/>
            <person name="Arcioni S."/>
            <person name="Artiguenave F."/>
            <person name="Aury J.M."/>
            <person name="Ballario P."/>
            <person name="Bolchi A."/>
            <person name="Brenna A."/>
            <person name="Brun A."/>
            <person name="Buee M."/>
            <person name="Cantarel B."/>
            <person name="Chevalier G."/>
            <person name="Couloux A."/>
            <person name="Da Silva C."/>
            <person name="Denoeud F."/>
            <person name="Duplessis S."/>
            <person name="Ghignone S."/>
            <person name="Hilselberger B."/>
            <person name="Iotti M."/>
            <person name="Marcais B."/>
            <person name="Mello A."/>
            <person name="Miranda M."/>
            <person name="Pacioni G."/>
            <person name="Quesneville H."/>
            <person name="Riccioni C."/>
            <person name="Ruotolo R."/>
            <person name="Splivallo R."/>
            <person name="Stocchi V."/>
            <person name="Tisserant E."/>
            <person name="Viscomi A.R."/>
            <person name="Zambonelli A."/>
            <person name="Zampieri E."/>
            <person name="Henrissat B."/>
            <person name="Lebrun M.H."/>
            <person name="Paolocci F."/>
            <person name="Bonfante P."/>
            <person name="Ottonello S."/>
            <person name="Wincker P."/>
        </authorList>
    </citation>
    <scope>NUCLEOTIDE SEQUENCE [LARGE SCALE GENOMIC DNA]</scope>
    <source>
        <strain evidence="2 3">Mel28</strain>
    </source>
</reference>
<dbReference type="KEGG" id="tml:GSTUM_00001752001"/>
<dbReference type="HOGENOM" id="CLU_1062421_0_0_1"/>
<dbReference type="EMBL" id="FN430007">
    <property type="protein sequence ID" value="CAZ79979.1"/>
    <property type="molecule type" value="Genomic_DNA"/>
</dbReference>
<dbReference type="OMA" id="WWTELAN"/>
<evidence type="ECO:0000313" key="3">
    <source>
        <dbReference type="Proteomes" id="UP000006911"/>
    </source>
</evidence>
<dbReference type="GeneID" id="9187658"/>
<sequence>MVSTFNILLTSLLLLFPTEILGSAGKRSYCKLTRTYTYHDNLGPLFVEHRYTCAFPPSPSISRSPAPSKSYSDHTWGPIRLPPPWDHPAGSQAGDARVAERGSIISEAVDYAQQLRDSQQKHQIVSYGCEYLPDSRRLPQNRYSNLFWGVSQLFNQTCLAPGEMVEFVDYRRPWTADWRFTNLNRGERSICDWYTEMANVGRALHYFCYHTLGRSGDEEFSGGEEIVAFGRDSNERRGQRWCLRYSKKGWGEKLFDEECLGV</sequence>
<dbReference type="Proteomes" id="UP000006911">
    <property type="component" value="Unassembled WGS sequence"/>
</dbReference>
<evidence type="ECO:0000256" key="1">
    <source>
        <dbReference type="SAM" id="SignalP"/>
    </source>
</evidence>
<protein>
    <submittedName>
        <fullName evidence="2">(Perigord truffle) hypothetical protein</fullName>
    </submittedName>
</protein>
<dbReference type="InParanoid" id="D5G636"/>